<feature type="domain" description="PAC" evidence="2">
    <location>
        <begin position="92"/>
        <end position="144"/>
    </location>
</feature>
<dbReference type="PROSITE" id="PS50113">
    <property type="entry name" value="PAC"/>
    <property type="match status" value="1"/>
</dbReference>
<evidence type="ECO:0000256" key="1">
    <source>
        <dbReference type="SAM" id="Coils"/>
    </source>
</evidence>
<reference evidence="3 4" key="1">
    <citation type="submission" date="2014-11" db="EMBL/GenBank/DDBJ databases">
        <title>Genomics and ecophysiology of heterotrophic nitrogen fixing bacteria isolated from estuarine surface water.</title>
        <authorList>
            <person name="Bentzon-Tilia M."/>
            <person name="Severin I."/>
            <person name="Hansen L.H."/>
            <person name="Riemann L."/>
        </authorList>
    </citation>
    <scope>NUCLEOTIDE SEQUENCE [LARGE SCALE GENOMIC DNA]</scope>
    <source>
        <strain evidence="3 4">BAL398</strain>
    </source>
</reference>
<dbReference type="InterPro" id="IPR000700">
    <property type="entry name" value="PAS-assoc_C"/>
</dbReference>
<dbReference type="InterPro" id="IPR013656">
    <property type="entry name" value="PAS_4"/>
</dbReference>
<dbReference type="EMBL" id="JXXE01000188">
    <property type="protein sequence ID" value="KIZ44438.1"/>
    <property type="molecule type" value="Genomic_DNA"/>
</dbReference>
<keyword evidence="1" id="KW-0175">Coiled coil</keyword>
<dbReference type="Pfam" id="PF08448">
    <property type="entry name" value="PAS_4"/>
    <property type="match status" value="1"/>
</dbReference>
<evidence type="ECO:0000313" key="3">
    <source>
        <dbReference type="EMBL" id="KIZ44438.1"/>
    </source>
</evidence>
<dbReference type="InterPro" id="IPR035965">
    <property type="entry name" value="PAS-like_dom_sf"/>
</dbReference>
<protein>
    <recommendedName>
        <fullName evidence="2">PAC domain-containing protein</fullName>
    </recommendedName>
</protein>
<dbReference type="CDD" id="cd00130">
    <property type="entry name" value="PAS"/>
    <property type="match status" value="1"/>
</dbReference>
<dbReference type="Gene3D" id="3.30.450.20">
    <property type="entry name" value="PAS domain"/>
    <property type="match status" value="1"/>
</dbReference>
<dbReference type="Proteomes" id="UP000032515">
    <property type="component" value="Unassembled WGS sequence"/>
</dbReference>
<sequence length="253" mass="27850">MSSTHRQSIGDSQRHLTIPASLVATFMYSSSDAMATLDPVGVIQHANPAWRAAMEVTSDAELAGLNWQDLWPTDMRGEAVQAIQRAHARLTTRFTARCQTLKGQLRWFDLTIGPVADASGNLSQILVQSRDVTCYKLRETDLQNSVSAAEAALDGVTRRLETESQRLAQATARAEQAKDVGLVNQHVGDIVHDFNNVLMVLSSSSSLLHRGVTPTMQAEILDNIDLAIERGYLLVRHLQDLLRDDAARPEPID</sequence>
<feature type="coiled-coil region" evidence="1">
    <location>
        <begin position="153"/>
        <end position="180"/>
    </location>
</feature>
<dbReference type="SUPFAM" id="SSF47384">
    <property type="entry name" value="Homodimeric domain of signal transducing histidine kinase"/>
    <property type="match status" value="1"/>
</dbReference>
<dbReference type="GO" id="GO:0000155">
    <property type="term" value="F:phosphorelay sensor kinase activity"/>
    <property type="evidence" value="ECO:0007669"/>
    <property type="project" value="InterPro"/>
</dbReference>
<accession>A0A0D7EUF5</accession>
<evidence type="ECO:0000313" key="4">
    <source>
        <dbReference type="Proteomes" id="UP000032515"/>
    </source>
</evidence>
<dbReference type="InterPro" id="IPR000014">
    <property type="entry name" value="PAS"/>
</dbReference>
<dbReference type="PATRIC" id="fig|1076.23.peg.1322"/>
<dbReference type="OrthoDB" id="9796100at2"/>
<dbReference type="SUPFAM" id="SSF55785">
    <property type="entry name" value="PYP-like sensor domain (PAS domain)"/>
    <property type="match status" value="1"/>
</dbReference>
<evidence type="ECO:0000259" key="2">
    <source>
        <dbReference type="PROSITE" id="PS50113"/>
    </source>
</evidence>
<proteinExistence type="predicted"/>
<dbReference type="AlphaFoldDB" id="A0A0D7EUF5"/>
<gene>
    <name evidence="3" type="ORF">OO17_09810</name>
</gene>
<comment type="caution">
    <text evidence="3">The sequence shown here is derived from an EMBL/GenBank/DDBJ whole genome shotgun (WGS) entry which is preliminary data.</text>
</comment>
<organism evidence="3 4">
    <name type="scientific">Rhodopseudomonas palustris</name>
    <dbReference type="NCBI Taxonomy" id="1076"/>
    <lineage>
        <taxon>Bacteria</taxon>
        <taxon>Pseudomonadati</taxon>
        <taxon>Pseudomonadota</taxon>
        <taxon>Alphaproteobacteria</taxon>
        <taxon>Hyphomicrobiales</taxon>
        <taxon>Nitrobacteraceae</taxon>
        <taxon>Rhodopseudomonas</taxon>
    </lineage>
</organism>
<dbReference type="InterPro" id="IPR036097">
    <property type="entry name" value="HisK_dim/P_sf"/>
</dbReference>
<name>A0A0D7EUF5_RHOPL</name>
<dbReference type="RefSeq" id="WP_044409362.1">
    <property type="nucleotide sequence ID" value="NZ_JXXE01000188.1"/>
</dbReference>
<dbReference type="NCBIfam" id="TIGR00229">
    <property type="entry name" value="sensory_box"/>
    <property type="match status" value="1"/>
</dbReference>